<dbReference type="GO" id="GO:0016787">
    <property type="term" value="F:hydrolase activity"/>
    <property type="evidence" value="ECO:0007669"/>
    <property type="project" value="UniProtKB-KW"/>
</dbReference>
<feature type="binding site" evidence="3">
    <location>
        <position position="49"/>
    </location>
    <ligand>
        <name>Mg(2+)</name>
        <dbReference type="ChEBI" id="CHEBI:18420"/>
        <label>1</label>
    </ligand>
</feature>
<evidence type="ECO:0000313" key="4">
    <source>
        <dbReference type="EMBL" id="KGR81993.1"/>
    </source>
</evidence>
<dbReference type="eggNOG" id="COG1397">
    <property type="taxonomic scope" value="Bacteria"/>
</dbReference>
<keyword evidence="3" id="KW-0460">Magnesium</keyword>
<dbReference type="PANTHER" id="PTHR16222">
    <property type="entry name" value="ADP-RIBOSYLGLYCOHYDROLASE"/>
    <property type="match status" value="1"/>
</dbReference>
<sequence>MSIISNAIYGFTLGDAFGVPVEFQERDTYKVEEMVGYGSWDVPAGTWSDDSAMMFITMENLIRGKDINQLKQAFCDWAHRGYWTYNDEPAFDVGITIREVINRWERDGLHEKAKSDEFSNGNGALMRILPIALWTYGKELQGDVLFLYVKEYAELTHGHIRSTLCCYHYTLVVHRLLEGIGAADSLIFANEALTEMLKQYHEEASLFDRLFTINDFSRADIASSGYVIDTLEAVYWSLLNSSNYYEAISTAVHLGKDTDTIGALTGGLAGLAYKKLNVPQQWFEMLPKRSNIQDLISRFEQALK</sequence>
<evidence type="ECO:0000313" key="5">
    <source>
        <dbReference type="Proteomes" id="UP000030437"/>
    </source>
</evidence>
<name>A0A0A3IGP2_9BACI</name>
<evidence type="ECO:0000256" key="3">
    <source>
        <dbReference type="PIRSR" id="PIRSR605502-1"/>
    </source>
</evidence>
<evidence type="ECO:0008006" key="6">
    <source>
        <dbReference type="Google" id="ProtNLM"/>
    </source>
</evidence>
<dbReference type="Proteomes" id="UP000030437">
    <property type="component" value="Unassembled WGS sequence"/>
</dbReference>
<dbReference type="SUPFAM" id="SSF101478">
    <property type="entry name" value="ADP-ribosylglycohydrolase"/>
    <property type="match status" value="1"/>
</dbReference>
<reference evidence="4 5" key="1">
    <citation type="submission" date="2014-02" db="EMBL/GenBank/DDBJ databases">
        <title>Draft genome sequence of Lysinibacillus odysseyi NBRC 100172.</title>
        <authorList>
            <person name="Zhang F."/>
            <person name="Wang G."/>
            <person name="Zhang L."/>
        </authorList>
    </citation>
    <scope>NUCLEOTIDE SEQUENCE [LARGE SCALE GENOMIC DNA]</scope>
    <source>
        <strain evidence="4 5">NBRC 100172</strain>
    </source>
</reference>
<dbReference type="EMBL" id="JPVP01000060">
    <property type="protein sequence ID" value="KGR81993.1"/>
    <property type="molecule type" value="Genomic_DNA"/>
</dbReference>
<feature type="binding site" evidence="3">
    <location>
        <position position="260"/>
    </location>
    <ligand>
        <name>Mg(2+)</name>
        <dbReference type="ChEBI" id="CHEBI:18420"/>
        <label>1</label>
    </ligand>
</feature>
<feature type="binding site" evidence="3">
    <location>
        <position position="257"/>
    </location>
    <ligand>
        <name>Mg(2+)</name>
        <dbReference type="ChEBI" id="CHEBI:18420"/>
        <label>1</label>
    </ligand>
</feature>
<comment type="similarity">
    <text evidence="1">Belongs to the ADP-ribosylglycohydrolase family.</text>
</comment>
<protein>
    <recommendedName>
        <fullName evidence="6">ADP-ribosylglycohydrolase</fullName>
    </recommendedName>
</protein>
<feature type="binding site" evidence="3">
    <location>
        <position position="259"/>
    </location>
    <ligand>
        <name>Mg(2+)</name>
        <dbReference type="ChEBI" id="CHEBI:18420"/>
        <label>1</label>
    </ligand>
</feature>
<comment type="cofactor">
    <cofactor evidence="3">
        <name>Mg(2+)</name>
        <dbReference type="ChEBI" id="CHEBI:18420"/>
    </cofactor>
    <text evidence="3">Binds 2 magnesium ions per subunit.</text>
</comment>
<dbReference type="InterPro" id="IPR050792">
    <property type="entry name" value="ADP-ribosylglycohydrolase"/>
</dbReference>
<comment type="caution">
    <text evidence="4">The sequence shown here is derived from an EMBL/GenBank/DDBJ whole genome shotgun (WGS) entry which is preliminary data.</text>
</comment>
<dbReference type="InterPro" id="IPR005502">
    <property type="entry name" value="Ribosyl_crysJ1"/>
</dbReference>
<dbReference type="GO" id="GO:0046872">
    <property type="term" value="F:metal ion binding"/>
    <property type="evidence" value="ECO:0007669"/>
    <property type="project" value="UniProtKB-KW"/>
</dbReference>
<accession>A0A0A3IGP2</accession>
<proteinExistence type="inferred from homology"/>
<keyword evidence="5" id="KW-1185">Reference proteome</keyword>
<keyword evidence="3" id="KW-0479">Metal-binding</keyword>
<feature type="binding site" evidence="3">
    <location>
        <position position="50"/>
    </location>
    <ligand>
        <name>Mg(2+)</name>
        <dbReference type="ChEBI" id="CHEBI:18420"/>
        <label>1</label>
    </ligand>
</feature>
<organism evidence="4 5">
    <name type="scientific">Lysinibacillus odysseyi 34hs-1 = NBRC 100172</name>
    <dbReference type="NCBI Taxonomy" id="1220589"/>
    <lineage>
        <taxon>Bacteria</taxon>
        <taxon>Bacillati</taxon>
        <taxon>Bacillota</taxon>
        <taxon>Bacilli</taxon>
        <taxon>Bacillales</taxon>
        <taxon>Bacillaceae</taxon>
        <taxon>Lysinibacillus</taxon>
    </lineage>
</organism>
<dbReference type="OrthoDB" id="9798107at2"/>
<dbReference type="InterPro" id="IPR036705">
    <property type="entry name" value="Ribosyl_crysJ1_sf"/>
</dbReference>
<dbReference type="Gene3D" id="1.10.4080.10">
    <property type="entry name" value="ADP-ribosylation/Crystallin J1"/>
    <property type="match status" value="1"/>
</dbReference>
<dbReference type="Pfam" id="PF03747">
    <property type="entry name" value="ADP_ribosyl_GH"/>
    <property type="match status" value="1"/>
</dbReference>
<evidence type="ECO:0000256" key="2">
    <source>
        <dbReference type="ARBA" id="ARBA00022801"/>
    </source>
</evidence>
<keyword evidence="2" id="KW-0378">Hydrolase</keyword>
<evidence type="ECO:0000256" key="1">
    <source>
        <dbReference type="ARBA" id="ARBA00010702"/>
    </source>
</evidence>
<feature type="binding site" evidence="3">
    <location>
        <position position="48"/>
    </location>
    <ligand>
        <name>Mg(2+)</name>
        <dbReference type="ChEBI" id="CHEBI:18420"/>
        <label>1</label>
    </ligand>
</feature>
<dbReference type="PANTHER" id="PTHR16222:SF24">
    <property type="entry name" value="ADP-RIBOSYLHYDROLASE ARH3"/>
    <property type="match status" value="1"/>
</dbReference>
<dbReference type="STRING" id="1220589.CD32_22125"/>
<dbReference type="AlphaFoldDB" id="A0A0A3IGP2"/>
<dbReference type="RefSeq" id="WP_036159108.1">
    <property type="nucleotide sequence ID" value="NZ_AVCX01000001.1"/>
</dbReference>
<gene>
    <name evidence="4" type="ORF">CD32_22125</name>
</gene>